<accession>A0ABQ1ZDM2</accession>
<evidence type="ECO:0000256" key="2">
    <source>
        <dbReference type="ARBA" id="ARBA00023015"/>
    </source>
</evidence>
<evidence type="ECO:0000256" key="5">
    <source>
        <dbReference type="ARBA" id="ARBA00023163"/>
    </source>
</evidence>
<evidence type="ECO:0000256" key="4">
    <source>
        <dbReference type="ARBA" id="ARBA00023125"/>
    </source>
</evidence>
<proteinExistence type="inferred from homology"/>
<dbReference type="Pfam" id="PF08281">
    <property type="entry name" value="Sigma70_r4_2"/>
    <property type="match status" value="1"/>
</dbReference>
<gene>
    <name evidence="9" type="ORF">GCM10008014_25850</name>
</gene>
<dbReference type="Proteomes" id="UP000652153">
    <property type="component" value="Unassembled WGS sequence"/>
</dbReference>
<evidence type="ECO:0008006" key="11">
    <source>
        <dbReference type="Google" id="ProtNLM"/>
    </source>
</evidence>
<name>A0ABQ1ZDM2_9BACL</name>
<evidence type="ECO:0000256" key="1">
    <source>
        <dbReference type="ARBA" id="ARBA00010641"/>
    </source>
</evidence>
<comment type="caution">
    <text evidence="9">The sequence shown here is derived from an EMBL/GenBank/DDBJ whole genome shotgun (WGS) entry which is preliminary data.</text>
</comment>
<evidence type="ECO:0000259" key="7">
    <source>
        <dbReference type="Pfam" id="PF04542"/>
    </source>
</evidence>
<keyword evidence="2" id="KW-0805">Transcription regulation</keyword>
<feature type="domain" description="RNA polymerase sigma-70 region 2" evidence="7">
    <location>
        <begin position="87"/>
        <end position="152"/>
    </location>
</feature>
<evidence type="ECO:0000313" key="10">
    <source>
        <dbReference type="Proteomes" id="UP000652153"/>
    </source>
</evidence>
<dbReference type="NCBIfam" id="TIGR02937">
    <property type="entry name" value="sigma70-ECF"/>
    <property type="match status" value="1"/>
</dbReference>
<sequence length="334" mass="36983">MAFVKSVDRPINSNRQQHKWSSSSSYCRTDEMNGSNRASSAYGTTVVNETNQINAAKQTQGMDRSKHAAGENVPHSTLHDVLPDLMGALYAYCFSLTKSMNEAEDLVQETCLKALSSAAAHVVNRTEAFNWEAYLIRIARNTWIDGIRKQEKQRSILDGLKPVMSAYVEEEPWEELESAVRLLIQELSPWQRAIYILREMMGYTAAETASMLSTTEGAVKAALNRARTALSKVKQKLGEGGTDAIFEMNSKEGAADAEQEQLRTYLMAFRGGDTARLIDLCLNRMHDPMAVAGTILQSTLPSPSMQPVMMYNEYAASGMNSMSHRSGYTVILAA</sequence>
<feature type="region of interest" description="Disordered" evidence="6">
    <location>
        <begin position="1"/>
        <end position="32"/>
    </location>
</feature>
<dbReference type="SUPFAM" id="SSF88659">
    <property type="entry name" value="Sigma3 and sigma4 domains of RNA polymerase sigma factors"/>
    <property type="match status" value="1"/>
</dbReference>
<organism evidence="9 10">
    <name type="scientific">Paenibacillus silvae</name>
    <dbReference type="NCBI Taxonomy" id="1325358"/>
    <lineage>
        <taxon>Bacteria</taxon>
        <taxon>Bacillati</taxon>
        <taxon>Bacillota</taxon>
        <taxon>Bacilli</taxon>
        <taxon>Bacillales</taxon>
        <taxon>Paenibacillaceae</taxon>
        <taxon>Paenibacillus</taxon>
    </lineage>
</organism>
<feature type="compositionally biased region" description="Polar residues" evidence="6">
    <location>
        <begin position="11"/>
        <end position="32"/>
    </location>
</feature>
<dbReference type="InterPro" id="IPR013249">
    <property type="entry name" value="RNA_pol_sigma70_r4_t2"/>
</dbReference>
<evidence type="ECO:0000313" key="9">
    <source>
        <dbReference type="EMBL" id="GGH55849.1"/>
    </source>
</evidence>
<dbReference type="SUPFAM" id="SSF88946">
    <property type="entry name" value="Sigma2 domain of RNA polymerase sigma factors"/>
    <property type="match status" value="1"/>
</dbReference>
<evidence type="ECO:0000259" key="8">
    <source>
        <dbReference type="Pfam" id="PF08281"/>
    </source>
</evidence>
<evidence type="ECO:0000256" key="3">
    <source>
        <dbReference type="ARBA" id="ARBA00023082"/>
    </source>
</evidence>
<dbReference type="Pfam" id="PF04542">
    <property type="entry name" value="Sigma70_r2"/>
    <property type="match status" value="1"/>
</dbReference>
<keyword evidence="4" id="KW-0238">DNA-binding</keyword>
<dbReference type="InterPro" id="IPR036388">
    <property type="entry name" value="WH-like_DNA-bd_sf"/>
</dbReference>
<comment type="similarity">
    <text evidence="1">Belongs to the sigma-70 factor family. ECF subfamily.</text>
</comment>
<feature type="domain" description="RNA polymerase sigma factor 70 region 4 type 2" evidence="8">
    <location>
        <begin position="179"/>
        <end position="230"/>
    </location>
</feature>
<evidence type="ECO:0000256" key="6">
    <source>
        <dbReference type="SAM" id="MobiDB-lite"/>
    </source>
</evidence>
<protein>
    <recommendedName>
        <fullName evidence="11">RNA polymerase sigma factor</fullName>
    </recommendedName>
</protein>
<dbReference type="InterPro" id="IPR014284">
    <property type="entry name" value="RNA_pol_sigma-70_dom"/>
</dbReference>
<keyword evidence="10" id="KW-1185">Reference proteome</keyword>
<keyword evidence="5" id="KW-0804">Transcription</keyword>
<dbReference type="Gene3D" id="1.10.1740.10">
    <property type="match status" value="1"/>
</dbReference>
<dbReference type="EMBL" id="BMFU01000003">
    <property type="protein sequence ID" value="GGH55849.1"/>
    <property type="molecule type" value="Genomic_DNA"/>
</dbReference>
<dbReference type="Gene3D" id="1.10.10.10">
    <property type="entry name" value="Winged helix-like DNA-binding domain superfamily/Winged helix DNA-binding domain"/>
    <property type="match status" value="1"/>
</dbReference>
<dbReference type="InterPro" id="IPR007627">
    <property type="entry name" value="RNA_pol_sigma70_r2"/>
</dbReference>
<dbReference type="InterPro" id="IPR013324">
    <property type="entry name" value="RNA_pol_sigma_r3/r4-like"/>
</dbReference>
<dbReference type="PANTHER" id="PTHR43133:SF8">
    <property type="entry name" value="RNA POLYMERASE SIGMA FACTOR HI_1459-RELATED"/>
    <property type="match status" value="1"/>
</dbReference>
<dbReference type="InterPro" id="IPR013325">
    <property type="entry name" value="RNA_pol_sigma_r2"/>
</dbReference>
<dbReference type="PANTHER" id="PTHR43133">
    <property type="entry name" value="RNA POLYMERASE ECF-TYPE SIGMA FACTO"/>
    <property type="match status" value="1"/>
</dbReference>
<dbReference type="InterPro" id="IPR039425">
    <property type="entry name" value="RNA_pol_sigma-70-like"/>
</dbReference>
<reference evidence="10" key="1">
    <citation type="journal article" date="2019" name="Int. J. Syst. Evol. Microbiol.">
        <title>The Global Catalogue of Microorganisms (GCM) 10K type strain sequencing project: providing services to taxonomists for standard genome sequencing and annotation.</title>
        <authorList>
            <consortium name="The Broad Institute Genomics Platform"/>
            <consortium name="The Broad Institute Genome Sequencing Center for Infectious Disease"/>
            <person name="Wu L."/>
            <person name="Ma J."/>
        </authorList>
    </citation>
    <scope>NUCLEOTIDE SEQUENCE [LARGE SCALE GENOMIC DNA]</scope>
    <source>
        <strain evidence="10">CGMCC 1.12770</strain>
    </source>
</reference>
<keyword evidence="3" id="KW-0731">Sigma factor</keyword>